<dbReference type="InterPro" id="IPR004254">
    <property type="entry name" value="AdipoR/HlyIII-related"/>
</dbReference>
<dbReference type="GO" id="GO:0140911">
    <property type="term" value="F:pore-forming activity"/>
    <property type="evidence" value="ECO:0007669"/>
    <property type="project" value="InterPro"/>
</dbReference>
<evidence type="ECO:0000256" key="4">
    <source>
        <dbReference type="ARBA" id="ARBA00022692"/>
    </source>
</evidence>
<dbReference type="KEGG" id="serw:FY030_02240"/>
<feature type="transmembrane region" description="Helical" evidence="8">
    <location>
        <begin position="250"/>
        <end position="270"/>
    </location>
</feature>
<keyword evidence="7" id="KW-0862">Zinc</keyword>
<dbReference type="Proteomes" id="UP000326546">
    <property type="component" value="Chromosome"/>
</dbReference>
<keyword evidence="3" id="KW-1003">Cell membrane</keyword>
<feature type="transmembrane region" description="Helical" evidence="8">
    <location>
        <begin position="162"/>
        <end position="182"/>
    </location>
</feature>
<dbReference type="PANTHER" id="PTHR20855">
    <property type="entry name" value="ADIPOR/PROGESTIN RECEPTOR-RELATED"/>
    <property type="match status" value="1"/>
</dbReference>
<feature type="binding site" evidence="7">
    <location>
        <position position="120"/>
    </location>
    <ligand>
        <name>Zn(2+)</name>
        <dbReference type="ChEBI" id="CHEBI:29105"/>
    </ligand>
</feature>
<dbReference type="EMBL" id="CP044427">
    <property type="protein sequence ID" value="QFG67701.1"/>
    <property type="molecule type" value="Genomic_DNA"/>
</dbReference>
<feature type="transmembrane region" description="Helical" evidence="8">
    <location>
        <begin position="134"/>
        <end position="155"/>
    </location>
</feature>
<comment type="similarity">
    <text evidence="2">Belongs to the UPF0073 (Hly-III) family.</text>
</comment>
<evidence type="ECO:0000313" key="9">
    <source>
        <dbReference type="EMBL" id="QFG67701.1"/>
    </source>
</evidence>
<feature type="binding site" evidence="7">
    <location>
        <position position="252"/>
    </location>
    <ligand>
        <name>Zn(2+)</name>
        <dbReference type="ChEBI" id="CHEBI:29105"/>
    </ligand>
</feature>
<keyword evidence="7" id="KW-0479">Metal-binding</keyword>
<evidence type="ECO:0000256" key="5">
    <source>
        <dbReference type="ARBA" id="ARBA00022989"/>
    </source>
</evidence>
<evidence type="ECO:0000256" key="7">
    <source>
        <dbReference type="PIRSR" id="PIRSR604254-1"/>
    </source>
</evidence>
<dbReference type="NCBIfam" id="TIGR01065">
    <property type="entry name" value="hlyIII"/>
    <property type="match status" value="1"/>
</dbReference>
<reference evidence="9 10" key="1">
    <citation type="submission" date="2019-09" db="EMBL/GenBank/DDBJ databases">
        <title>Serinicoccus pratensis sp. nov., isolated from meadow soil.</title>
        <authorList>
            <person name="Zhang W."/>
        </authorList>
    </citation>
    <scope>NUCLEOTIDE SEQUENCE [LARGE SCALE GENOMIC DNA]</scope>
    <source>
        <strain evidence="9 10">W204</strain>
    </source>
</reference>
<protein>
    <submittedName>
        <fullName evidence="9">Hemolysin III family protein</fullName>
    </submittedName>
</protein>
<sequence length="273" mass="29454">MRVSTVRPCTRSVSGGIRRVTGAVWQTLPASGPSRWEDGDVGEETRDTGQLPALSRDGSIHVTDEKVNTVSHLVGSCLAVLGTALLVTQAAVQDDPWKIVSFAIYGLSLIILFVCSTLHHGIDRGARVNDILRTLDYTSVFLLIAGTVTPLVLILARTPFGWAVLGTVWGIATLGIVVRSVWRQLPKYVTNTLYIALGWMPVALVLTELSLPFGGLALLAVGGLVYSVGFVVFVLERPNPWPGVFGFHELWHVLVVLAAGLHFAVMYGYVLPA</sequence>
<name>A0A5J6V3G3_9MICO</name>
<keyword evidence="10" id="KW-1185">Reference proteome</keyword>
<evidence type="ECO:0000313" key="10">
    <source>
        <dbReference type="Proteomes" id="UP000326546"/>
    </source>
</evidence>
<evidence type="ECO:0000256" key="6">
    <source>
        <dbReference type="ARBA" id="ARBA00023136"/>
    </source>
</evidence>
<dbReference type="Pfam" id="PF03006">
    <property type="entry name" value="HlyIII"/>
    <property type="match status" value="1"/>
</dbReference>
<dbReference type="InterPro" id="IPR005744">
    <property type="entry name" value="Hy-lIII"/>
</dbReference>
<feature type="transmembrane region" description="Helical" evidence="8">
    <location>
        <begin position="213"/>
        <end position="235"/>
    </location>
</feature>
<accession>A0A5J6V3G3</accession>
<organism evidence="9 10">
    <name type="scientific">Ornithinimicrobium pratense</name>
    <dbReference type="NCBI Taxonomy" id="2593973"/>
    <lineage>
        <taxon>Bacteria</taxon>
        <taxon>Bacillati</taxon>
        <taxon>Actinomycetota</taxon>
        <taxon>Actinomycetes</taxon>
        <taxon>Micrococcales</taxon>
        <taxon>Ornithinimicrobiaceae</taxon>
        <taxon>Ornithinimicrobium</taxon>
    </lineage>
</organism>
<evidence type="ECO:0000256" key="3">
    <source>
        <dbReference type="ARBA" id="ARBA00022475"/>
    </source>
</evidence>
<dbReference type="PANTHER" id="PTHR20855:SF3">
    <property type="entry name" value="LD03007P"/>
    <property type="match status" value="1"/>
</dbReference>
<evidence type="ECO:0000256" key="8">
    <source>
        <dbReference type="SAM" id="Phobius"/>
    </source>
</evidence>
<dbReference type="GO" id="GO:0046872">
    <property type="term" value="F:metal ion binding"/>
    <property type="evidence" value="ECO:0007669"/>
    <property type="project" value="UniProtKB-KW"/>
</dbReference>
<comment type="subcellular location">
    <subcellularLocation>
        <location evidence="1">Cell membrane</location>
        <topology evidence="1">Multi-pass membrane protein</topology>
    </subcellularLocation>
</comment>
<keyword evidence="4 8" id="KW-0812">Transmembrane</keyword>
<dbReference type="OrthoDB" id="9813689at2"/>
<dbReference type="GO" id="GO:0005886">
    <property type="term" value="C:plasma membrane"/>
    <property type="evidence" value="ECO:0007669"/>
    <property type="project" value="UniProtKB-SubCell"/>
</dbReference>
<evidence type="ECO:0000256" key="1">
    <source>
        <dbReference type="ARBA" id="ARBA00004651"/>
    </source>
</evidence>
<dbReference type="AlphaFoldDB" id="A0A5J6V3G3"/>
<evidence type="ECO:0000256" key="2">
    <source>
        <dbReference type="ARBA" id="ARBA00008488"/>
    </source>
</evidence>
<gene>
    <name evidence="9" type="ORF">FY030_02240</name>
</gene>
<feature type="transmembrane region" description="Helical" evidence="8">
    <location>
        <begin position="73"/>
        <end position="92"/>
    </location>
</feature>
<keyword evidence="5 8" id="KW-1133">Transmembrane helix</keyword>
<keyword evidence="6 8" id="KW-0472">Membrane</keyword>
<proteinExistence type="inferred from homology"/>
<feature type="binding site" evidence="7">
    <location>
        <position position="248"/>
    </location>
    <ligand>
        <name>Zn(2+)</name>
        <dbReference type="ChEBI" id="CHEBI:29105"/>
    </ligand>
</feature>
<feature type="transmembrane region" description="Helical" evidence="8">
    <location>
        <begin position="99"/>
        <end position="122"/>
    </location>
</feature>